<dbReference type="GO" id="GO:0051321">
    <property type="term" value="P:meiotic cell cycle"/>
    <property type="evidence" value="ECO:0007669"/>
    <property type="project" value="TreeGrafter"/>
</dbReference>
<dbReference type="PANTHER" id="PTHR19302:SF70">
    <property type="entry name" value="GAMMA-TUBULIN COMPLEX COMPONENT 6"/>
    <property type="match status" value="1"/>
</dbReference>
<evidence type="ECO:0000256" key="2">
    <source>
        <dbReference type="ARBA" id="ARBA00022701"/>
    </source>
</evidence>
<dbReference type="GO" id="GO:0043015">
    <property type="term" value="F:gamma-tubulin binding"/>
    <property type="evidence" value="ECO:0007669"/>
    <property type="project" value="InterPro"/>
</dbReference>
<comment type="subcellular location">
    <subcellularLocation>
        <location evidence="4">Cytoplasm</location>
        <location evidence="4">Cytoskeleton</location>
        <location evidence="4">Microtubule organizing center</location>
    </subcellularLocation>
</comment>
<keyword evidence="3 4" id="KW-0206">Cytoskeleton</keyword>
<dbReference type="GO" id="GO:0000922">
    <property type="term" value="C:spindle pole"/>
    <property type="evidence" value="ECO:0007669"/>
    <property type="project" value="InterPro"/>
</dbReference>
<evidence type="ECO:0000313" key="6">
    <source>
        <dbReference type="EMBL" id="JAS35802.1"/>
    </source>
</evidence>
<evidence type="ECO:0000256" key="3">
    <source>
        <dbReference type="ARBA" id="ARBA00023212"/>
    </source>
</evidence>
<dbReference type="InterPro" id="IPR041470">
    <property type="entry name" value="GCP_N"/>
</dbReference>
<dbReference type="GO" id="GO:0051225">
    <property type="term" value="P:spindle assembly"/>
    <property type="evidence" value="ECO:0007669"/>
    <property type="project" value="TreeGrafter"/>
</dbReference>
<dbReference type="GO" id="GO:0007020">
    <property type="term" value="P:microtubule nucleation"/>
    <property type="evidence" value="ECO:0007669"/>
    <property type="project" value="InterPro"/>
</dbReference>
<sequence>MDLCIEVNDKSISVYNEISNLCQTLVRKYDIDERRKKNLVKNLRSNAFNKLLFCKNIVQNKEDIDDDPNFIITDIFFKIHCLATKNQYNFNNRTKQHTFKLLEDMHEALQSNPNLTAVLQFLLLLADSRNKDEDEEEPSIGLDMRKLSKRNFLDPPQGILAVPPDSLFDYLQTVDDFYEKKLKKINVVYESEPGTGLSEYFSFMSKRADNLYNNEGIEEDSNNIVWRFPPSNINLQIPNSITSAHADEGYFTPDIDQAWEVEVATTKLDYWNDSLLEPSTSLLTWETLGSSYTHPEKKYITQIKDGIFHFVRSLKQFPNNDDIQVQITDVSKEVFNRDILYLLIAVESSTFLYNQESNSFMMKPGVFINGLSPNLLNSYCEEAIRCGNSYLKLNNLVKEEIQNAAKSKQSLIFMALCRCVQRYLQCYVGTILKIPSSEGLVKMNHWIVALRTQLEFLVEICCKNLSEDSGKLPHGGALLLYIYEKVSEVVRQDLGYILHFILYSCSVVYFRILEKWIFEGVCDDPHGEFFIEAKPTNEVTYDRLFWTRSCVLNRMMVPRFLKDLENDLFVCGKSIRLLKLCNVKDPFLQFLKKGYPGIKCCLGQEEIDQVYTDCANFTTDCVNECGPRPRVLFSLSDKEQEEYLISLAKQREKTIETLQRMKIENQRIKNAGKLEIFEELKRGMEEERARKIEARQSQLVEEKKLLEIAEEMDEIEKIQRAEERRKIEKLYDQLTINAENRQLKAEWKLKRLQLNELRLEFLKNEQSQIEKEISKNEAGDVCDKIESVANEINFKYSNKTLKNKIIGVTAFSVMVEGSNDSLNKTESIVDNLVNEEENSAITQPNKPKIVSEMEKINRVCTAEINTQQEEFHSP</sequence>
<name>A0A1B6ED12_9HEMI</name>
<feature type="non-terminal residue" evidence="6">
    <location>
        <position position="874"/>
    </location>
</feature>
<dbReference type="GO" id="GO:0000930">
    <property type="term" value="C:gamma-tubulin complex"/>
    <property type="evidence" value="ECO:0007669"/>
    <property type="project" value="TreeGrafter"/>
</dbReference>
<dbReference type="AlphaFoldDB" id="A0A1B6ED12"/>
<dbReference type="Pfam" id="PF17681">
    <property type="entry name" value="GCP_N_terminal"/>
    <property type="match status" value="1"/>
</dbReference>
<dbReference type="GO" id="GO:0000278">
    <property type="term" value="P:mitotic cell cycle"/>
    <property type="evidence" value="ECO:0007669"/>
    <property type="project" value="TreeGrafter"/>
</dbReference>
<evidence type="ECO:0000256" key="1">
    <source>
        <dbReference type="ARBA" id="ARBA00022490"/>
    </source>
</evidence>
<dbReference type="GO" id="GO:0031122">
    <property type="term" value="P:cytoplasmic microtubule organization"/>
    <property type="evidence" value="ECO:0007669"/>
    <property type="project" value="TreeGrafter"/>
</dbReference>
<dbReference type="GO" id="GO:0051011">
    <property type="term" value="F:microtubule minus-end binding"/>
    <property type="evidence" value="ECO:0007669"/>
    <property type="project" value="TreeGrafter"/>
</dbReference>
<dbReference type="EMBL" id="GEDC01001496">
    <property type="protein sequence ID" value="JAS35802.1"/>
    <property type="molecule type" value="Transcribed_RNA"/>
</dbReference>
<feature type="domain" description="Gamma tubulin complex component protein N-terminal" evidence="5">
    <location>
        <begin position="337"/>
        <end position="590"/>
    </location>
</feature>
<dbReference type="InterPro" id="IPR007259">
    <property type="entry name" value="GCP"/>
</dbReference>
<protein>
    <recommendedName>
        <fullName evidence="4">Gamma-tubulin complex component</fullName>
    </recommendedName>
</protein>
<evidence type="ECO:0000259" key="5">
    <source>
        <dbReference type="Pfam" id="PF17681"/>
    </source>
</evidence>
<dbReference type="GO" id="GO:0005874">
    <property type="term" value="C:microtubule"/>
    <property type="evidence" value="ECO:0007669"/>
    <property type="project" value="UniProtKB-KW"/>
</dbReference>
<evidence type="ECO:0000256" key="4">
    <source>
        <dbReference type="RuleBase" id="RU363050"/>
    </source>
</evidence>
<dbReference type="PANTHER" id="PTHR19302">
    <property type="entry name" value="GAMMA TUBULIN COMPLEX PROTEIN"/>
    <property type="match status" value="1"/>
</dbReference>
<proteinExistence type="inferred from homology"/>
<keyword evidence="1 4" id="KW-0963">Cytoplasm</keyword>
<organism evidence="6">
    <name type="scientific">Clastoptera arizonana</name>
    <name type="common">Arizona spittle bug</name>
    <dbReference type="NCBI Taxonomy" id="38151"/>
    <lineage>
        <taxon>Eukaryota</taxon>
        <taxon>Metazoa</taxon>
        <taxon>Ecdysozoa</taxon>
        <taxon>Arthropoda</taxon>
        <taxon>Hexapoda</taxon>
        <taxon>Insecta</taxon>
        <taxon>Pterygota</taxon>
        <taxon>Neoptera</taxon>
        <taxon>Paraneoptera</taxon>
        <taxon>Hemiptera</taxon>
        <taxon>Auchenorrhyncha</taxon>
        <taxon>Cercopoidea</taxon>
        <taxon>Clastopteridae</taxon>
        <taxon>Clastoptera</taxon>
    </lineage>
</organism>
<accession>A0A1B6ED12</accession>
<keyword evidence="2 4" id="KW-0493">Microtubule</keyword>
<comment type="similarity">
    <text evidence="4">Belongs to the TUBGCP family.</text>
</comment>
<gene>
    <name evidence="6" type="ORF">g.28902</name>
</gene>
<reference evidence="6" key="1">
    <citation type="submission" date="2015-12" db="EMBL/GenBank/DDBJ databases">
        <title>De novo transcriptome assembly of four potential Pierce s Disease insect vectors from Arizona vineyards.</title>
        <authorList>
            <person name="Tassone E.E."/>
        </authorList>
    </citation>
    <scope>NUCLEOTIDE SEQUENCE</scope>
</reference>